<protein>
    <recommendedName>
        <fullName evidence="3">DUF4408 domain-containing protein</fullName>
    </recommendedName>
</protein>
<evidence type="ECO:0000313" key="4">
    <source>
        <dbReference type="EMBL" id="GMI94989.1"/>
    </source>
</evidence>
<feature type="compositionally biased region" description="Basic and acidic residues" evidence="1">
    <location>
        <begin position="207"/>
        <end position="220"/>
    </location>
</feature>
<evidence type="ECO:0000313" key="5">
    <source>
        <dbReference type="Proteomes" id="UP001165190"/>
    </source>
</evidence>
<evidence type="ECO:0000259" key="3">
    <source>
        <dbReference type="Pfam" id="PF14364"/>
    </source>
</evidence>
<organism evidence="4 5">
    <name type="scientific">Hibiscus trionum</name>
    <name type="common">Flower of an hour</name>
    <dbReference type="NCBI Taxonomy" id="183268"/>
    <lineage>
        <taxon>Eukaryota</taxon>
        <taxon>Viridiplantae</taxon>
        <taxon>Streptophyta</taxon>
        <taxon>Embryophyta</taxon>
        <taxon>Tracheophyta</taxon>
        <taxon>Spermatophyta</taxon>
        <taxon>Magnoliopsida</taxon>
        <taxon>eudicotyledons</taxon>
        <taxon>Gunneridae</taxon>
        <taxon>Pentapetalae</taxon>
        <taxon>rosids</taxon>
        <taxon>malvids</taxon>
        <taxon>Malvales</taxon>
        <taxon>Malvaceae</taxon>
        <taxon>Malvoideae</taxon>
        <taxon>Hibiscus</taxon>
    </lineage>
</organism>
<dbReference type="Pfam" id="PF05553">
    <property type="entry name" value="DUF761"/>
    <property type="match status" value="1"/>
</dbReference>
<dbReference type="AlphaFoldDB" id="A0A9W7IF96"/>
<dbReference type="EMBL" id="BSYR01000026">
    <property type="protein sequence ID" value="GMI94989.1"/>
    <property type="molecule type" value="Genomic_DNA"/>
</dbReference>
<feature type="compositionally biased region" description="Low complexity" evidence="1">
    <location>
        <begin position="117"/>
        <end position="126"/>
    </location>
</feature>
<evidence type="ECO:0000256" key="2">
    <source>
        <dbReference type="SAM" id="Phobius"/>
    </source>
</evidence>
<comment type="caution">
    <text evidence="4">The sequence shown here is derived from an EMBL/GenBank/DDBJ whole genome shotgun (WGS) entry which is preliminary data.</text>
</comment>
<dbReference type="OrthoDB" id="1931904at2759"/>
<keyword evidence="2" id="KW-1133">Transmembrane helix</keyword>
<feature type="region of interest" description="Disordered" evidence="1">
    <location>
        <begin position="117"/>
        <end position="136"/>
    </location>
</feature>
<accession>A0A9W7IF96</accession>
<keyword evidence="2" id="KW-0812">Transmembrane</keyword>
<dbReference type="Pfam" id="PF14364">
    <property type="entry name" value="DUF4408"/>
    <property type="match status" value="1"/>
</dbReference>
<evidence type="ECO:0000256" key="1">
    <source>
        <dbReference type="SAM" id="MobiDB-lite"/>
    </source>
</evidence>
<sequence>MLEESMSSSAVPSPSLWASIFSWFTPTIFFVFVNLTIGTIFFTSSLASNKPSSAAAGGGGGVSEGDERNDPRLVRSPSIFQRLKSINLYSHRSEEPVSFSSKIPDVGADFHFSFQQQTTPKWQQQPSSPPPPYLDGSPSVFQRLKSINLYGYFSPEQKTHGISSHFTPDGECEEIKEPQAVQDVSSDFRFSFQHQTPPSPPEGANAETKEVEGREERGFEETYSEVNVNKSEVVRTKSDVEPASGIVPTKLSKKMRKSASLKSPFSHFEEEDIVETRRPATVREGKGKATEEDDEVDAKADDFINKFKQQLKLQRMDSIIRYKETVNRGSGR</sequence>
<proteinExistence type="predicted"/>
<feature type="domain" description="DUF4408" evidence="3">
    <location>
        <begin position="14"/>
        <end position="46"/>
    </location>
</feature>
<keyword evidence="5" id="KW-1185">Reference proteome</keyword>
<dbReference type="InterPro" id="IPR025520">
    <property type="entry name" value="DUF4408"/>
</dbReference>
<dbReference type="InterPro" id="IPR008480">
    <property type="entry name" value="DUF761_pln"/>
</dbReference>
<reference evidence="4" key="1">
    <citation type="submission" date="2023-05" db="EMBL/GenBank/DDBJ databases">
        <title>Genome and transcriptome analyses reveal genes involved in the formation of fine ridges on petal epidermal cells in Hibiscus trionum.</title>
        <authorList>
            <person name="Koshimizu S."/>
            <person name="Masuda S."/>
            <person name="Ishii T."/>
            <person name="Shirasu K."/>
            <person name="Hoshino A."/>
            <person name="Arita M."/>
        </authorList>
    </citation>
    <scope>NUCLEOTIDE SEQUENCE</scope>
    <source>
        <strain evidence="4">Hamamatsu line</strain>
    </source>
</reference>
<name>A0A9W7IF96_HIBTR</name>
<dbReference type="PANTHER" id="PTHR33098">
    <property type="entry name" value="COTTON FIBER (DUF761)"/>
    <property type="match status" value="1"/>
</dbReference>
<dbReference type="PANTHER" id="PTHR33098:SF53">
    <property type="entry name" value="OS05G0540900 PROTEIN"/>
    <property type="match status" value="1"/>
</dbReference>
<keyword evidence="2" id="KW-0472">Membrane</keyword>
<gene>
    <name evidence="4" type="ORF">HRI_003168200</name>
</gene>
<dbReference type="Proteomes" id="UP001165190">
    <property type="component" value="Unassembled WGS sequence"/>
</dbReference>
<feature type="compositionally biased region" description="Basic and acidic residues" evidence="1">
    <location>
        <begin position="274"/>
        <end position="290"/>
    </location>
</feature>
<feature type="transmembrane region" description="Helical" evidence="2">
    <location>
        <begin position="20"/>
        <end position="42"/>
    </location>
</feature>
<feature type="region of interest" description="Disordered" evidence="1">
    <location>
        <begin position="192"/>
        <end position="220"/>
    </location>
</feature>
<feature type="region of interest" description="Disordered" evidence="1">
    <location>
        <begin position="52"/>
        <end position="74"/>
    </location>
</feature>
<feature type="region of interest" description="Disordered" evidence="1">
    <location>
        <begin position="251"/>
        <end position="295"/>
    </location>
</feature>